<protein>
    <submittedName>
        <fullName evidence="2">TrkA-N domain-containing protein</fullName>
    </submittedName>
</protein>
<organism evidence="2 3">
    <name type="scientific">Candidatus Thiomargarita nelsonii</name>
    <dbReference type="NCBI Taxonomy" id="1003181"/>
    <lineage>
        <taxon>Bacteria</taxon>
        <taxon>Pseudomonadati</taxon>
        <taxon>Pseudomonadota</taxon>
        <taxon>Gammaproteobacteria</taxon>
        <taxon>Thiotrichales</taxon>
        <taxon>Thiotrichaceae</taxon>
        <taxon>Thiomargarita</taxon>
    </lineage>
</organism>
<dbReference type="Pfam" id="PF02254">
    <property type="entry name" value="TrkA_N"/>
    <property type="match status" value="1"/>
</dbReference>
<dbReference type="InterPro" id="IPR050721">
    <property type="entry name" value="Trk_Ktr_HKT_K-transport"/>
</dbReference>
<proteinExistence type="predicted"/>
<dbReference type="InterPro" id="IPR036291">
    <property type="entry name" value="NAD(P)-bd_dom_sf"/>
</dbReference>
<dbReference type="Gene3D" id="3.40.50.720">
    <property type="entry name" value="NAD(P)-binding Rossmann-like Domain"/>
    <property type="match status" value="1"/>
</dbReference>
<sequence length="223" mass="25051">MTESRFARTVANIHEPFYLICGYGDTGQALVSALEERFMRTVVIEKKQERINVLMMENYPIYVPKFCADASQPLHLVEGGLKNPSCNGVVAITNDNLANLHIAITVKLLKPKLTIIGRVDSHDAAANMDSFGTDFIIDPFEVFARKLHTALHSPNLLLLRECLTGEKNSSLCEPLNPPSIKLTFFGINFILDVQDKSWTPILYTSMLFVSLLDFRDKHLVLDI</sequence>
<comment type="caution">
    <text evidence="2">The sequence shown here is derived from an EMBL/GenBank/DDBJ whole genome shotgun (WGS) entry which is preliminary data.</text>
</comment>
<dbReference type="PANTHER" id="PTHR43833">
    <property type="entry name" value="POTASSIUM CHANNEL PROTEIN 2-RELATED-RELATED"/>
    <property type="match status" value="1"/>
</dbReference>
<evidence type="ECO:0000313" key="2">
    <source>
        <dbReference type="EMBL" id="OAD19076.1"/>
    </source>
</evidence>
<keyword evidence="3" id="KW-1185">Reference proteome</keyword>
<evidence type="ECO:0000259" key="1">
    <source>
        <dbReference type="Pfam" id="PF02254"/>
    </source>
</evidence>
<dbReference type="GO" id="GO:0006813">
    <property type="term" value="P:potassium ion transport"/>
    <property type="evidence" value="ECO:0007669"/>
    <property type="project" value="InterPro"/>
</dbReference>
<gene>
    <name evidence="2" type="ORF">THIOM_005307</name>
</gene>
<name>A0A176RTN2_9GAMM</name>
<dbReference type="InterPro" id="IPR003148">
    <property type="entry name" value="RCK_N"/>
</dbReference>
<evidence type="ECO:0000313" key="3">
    <source>
        <dbReference type="Proteomes" id="UP000076962"/>
    </source>
</evidence>
<dbReference type="PANTHER" id="PTHR43833:SF9">
    <property type="entry name" value="POTASSIUM CHANNEL PROTEIN YUGO-RELATED"/>
    <property type="match status" value="1"/>
</dbReference>
<dbReference type="AlphaFoldDB" id="A0A176RTN2"/>
<feature type="domain" description="RCK N-terminal" evidence="1">
    <location>
        <begin position="18"/>
        <end position="139"/>
    </location>
</feature>
<dbReference type="Proteomes" id="UP000076962">
    <property type="component" value="Unassembled WGS sequence"/>
</dbReference>
<accession>A0A176RTN2</accession>
<dbReference type="EMBL" id="LUTY01002955">
    <property type="protein sequence ID" value="OAD19076.1"/>
    <property type="molecule type" value="Genomic_DNA"/>
</dbReference>
<dbReference type="SUPFAM" id="SSF51735">
    <property type="entry name" value="NAD(P)-binding Rossmann-fold domains"/>
    <property type="match status" value="1"/>
</dbReference>
<reference evidence="2 3" key="1">
    <citation type="submission" date="2016-05" db="EMBL/GenBank/DDBJ databases">
        <title>Single-cell genome of chain-forming Candidatus Thiomargarita nelsonii and comparison to other large sulfur-oxidizing bacteria.</title>
        <authorList>
            <person name="Winkel M."/>
            <person name="Salman V."/>
            <person name="Woyke T."/>
            <person name="Schulz-Vogt H."/>
            <person name="Richter M."/>
            <person name="Flood B."/>
            <person name="Bailey J."/>
            <person name="Amann R."/>
            <person name="Mussmann M."/>
        </authorList>
    </citation>
    <scope>NUCLEOTIDE SEQUENCE [LARGE SCALE GENOMIC DNA]</scope>
    <source>
        <strain evidence="2 3">THI036</strain>
    </source>
</reference>